<gene>
    <name evidence="6" type="ORF">BRUM_0057</name>
</gene>
<dbReference type="RefSeq" id="WP_026646834.1">
    <property type="nucleotide sequence ID" value="NZ_JGZL01000001.1"/>
</dbReference>
<comment type="caution">
    <text evidence="6">The sequence shown here is derived from an EMBL/GenBank/DDBJ whole genome shotgun (WGS) entry which is preliminary data.</text>
</comment>
<sequence length="244" mass="25747">MKIKIINPNTTWSMTRTIEQAARKAVSDDVKIEAVSPTMGPVSIESHSDEALAAVGVMDEVSKGEVDGCDGYVLACFGDPGLHAAQELAQEPVVGIAQAAFHVATLVGRSFAIVTTLGRTLGRAQDLVDEYGFTRQCVAYRACEVPVLGLDEHPDAAYTSLLAECRATLEQCDADSIVLGCAGMAGMCERLEDELHVPVIDGVAAAAALVEGLVRIGARTSKRREFANPGAKEMVGLLSGFSRP</sequence>
<proteinExistence type="inferred from homology"/>
<evidence type="ECO:0000256" key="2">
    <source>
        <dbReference type="ARBA" id="ARBA00051635"/>
    </source>
</evidence>
<evidence type="ECO:0000313" key="6">
    <source>
        <dbReference type="EMBL" id="KFI90811.1"/>
    </source>
</evidence>
<dbReference type="EC" id="5.1.99.5" evidence="3"/>
<evidence type="ECO:0000256" key="3">
    <source>
        <dbReference type="ARBA" id="ARBA00066406"/>
    </source>
</evidence>
<dbReference type="SUPFAM" id="SSF53681">
    <property type="entry name" value="Aspartate/glutamate racemase"/>
    <property type="match status" value="1"/>
</dbReference>
<dbReference type="InterPro" id="IPR001920">
    <property type="entry name" value="Asp/Glu_race"/>
</dbReference>
<protein>
    <recommendedName>
        <fullName evidence="4">Hydantoin racemase</fullName>
        <ecNumber evidence="3">5.1.99.5</ecNumber>
    </recommendedName>
</protein>
<keyword evidence="7" id="KW-1185">Reference proteome</keyword>
<name>A0A087D5L1_BIFRU</name>
<dbReference type="InterPro" id="IPR052186">
    <property type="entry name" value="Hydantoin_racemase-like"/>
</dbReference>
<evidence type="ECO:0000313" key="7">
    <source>
        <dbReference type="Proteomes" id="UP000029078"/>
    </source>
</evidence>
<dbReference type="AlphaFoldDB" id="A0A087D5L1"/>
<dbReference type="Pfam" id="PF01177">
    <property type="entry name" value="Asp_Glu_race"/>
    <property type="match status" value="1"/>
</dbReference>
<dbReference type="InterPro" id="IPR015942">
    <property type="entry name" value="Asp/Glu/hydantoin_racemase"/>
</dbReference>
<dbReference type="eggNOG" id="COG4126">
    <property type="taxonomic scope" value="Bacteria"/>
</dbReference>
<reference evidence="6 7" key="1">
    <citation type="submission" date="2014-03" db="EMBL/GenBank/DDBJ databases">
        <title>Genomics of Bifidobacteria.</title>
        <authorList>
            <person name="Ventura M."/>
            <person name="Milani C."/>
            <person name="Lugli G.A."/>
        </authorList>
    </citation>
    <scope>NUCLEOTIDE SEQUENCE [LARGE SCALE GENOMIC DNA]</scope>
    <source>
        <strain evidence="6 7">LMG 21811</strain>
    </source>
</reference>
<dbReference type="EMBL" id="JGZL01000001">
    <property type="protein sequence ID" value="KFI90811.1"/>
    <property type="molecule type" value="Genomic_DNA"/>
</dbReference>
<dbReference type="Gene3D" id="3.40.50.12500">
    <property type="match status" value="1"/>
</dbReference>
<dbReference type="PANTHER" id="PTHR28047">
    <property type="entry name" value="PROTEIN DCG1"/>
    <property type="match status" value="1"/>
</dbReference>
<dbReference type="Proteomes" id="UP000029078">
    <property type="component" value="Unassembled WGS sequence"/>
</dbReference>
<comment type="catalytic activity">
    <reaction evidence="5">
        <text>D-5-benzylhydantoin = L-5-benzylhydantoin</text>
        <dbReference type="Rhea" id="RHEA:83991"/>
        <dbReference type="ChEBI" id="CHEBI:176864"/>
        <dbReference type="ChEBI" id="CHEBI:233540"/>
    </reaction>
</comment>
<dbReference type="FunFam" id="3.40.50.12500:FF:000001">
    <property type="entry name" value="Putative hydantoin racemase"/>
    <property type="match status" value="1"/>
</dbReference>
<comment type="catalytic activity">
    <reaction evidence="2">
        <text>a D-5-monosubstituted hydantoin = a L-5-monosubstituted hydantoin</text>
        <dbReference type="Rhea" id="RHEA:46624"/>
        <dbReference type="ChEBI" id="CHEBI:86339"/>
        <dbReference type="ChEBI" id="CHEBI:86340"/>
        <dbReference type="EC" id="5.1.99.5"/>
    </reaction>
</comment>
<dbReference type="PANTHER" id="PTHR28047:SF5">
    <property type="entry name" value="PROTEIN DCG1"/>
    <property type="match status" value="1"/>
</dbReference>
<evidence type="ECO:0000256" key="1">
    <source>
        <dbReference type="ARBA" id="ARBA00038414"/>
    </source>
</evidence>
<accession>A0A087D5L1</accession>
<dbReference type="STRING" id="78346.BRUM_0057"/>
<dbReference type="GO" id="GO:0047661">
    <property type="term" value="F:amino-acid racemase activity"/>
    <property type="evidence" value="ECO:0007669"/>
    <property type="project" value="InterPro"/>
</dbReference>
<dbReference type="InterPro" id="IPR053714">
    <property type="entry name" value="Iso_Racemase_Enz_sf"/>
</dbReference>
<comment type="similarity">
    <text evidence="1">Belongs to the HyuE racemase family.</text>
</comment>
<evidence type="ECO:0000256" key="4">
    <source>
        <dbReference type="ARBA" id="ARBA00067972"/>
    </source>
</evidence>
<keyword evidence="6" id="KW-0413">Isomerase</keyword>
<dbReference type="GO" id="GO:0036348">
    <property type="term" value="F:hydantoin racemase activity"/>
    <property type="evidence" value="ECO:0007669"/>
    <property type="project" value="UniProtKB-EC"/>
</dbReference>
<evidence type="ECO:0000256" key="5">
    <source>
        <dbReference type="ARBA" id="ARBA00093199"/>
    </source>
</evidence>
<organism evidence="6 7">
    <name type="scientific">Bifidobacterium ruminantium</name>
    <dbReference type="NCBI Taxonomy" id="78346"/>
    <lineage>
        <taxon>Bacteria</taxon>
        <taxon>Bacillati</taxon>
        <taxon>Actinomycetota</taxon>
        <taxon>Actinomycetes</taxon>
        <taxon>Bifidobacteriales</taxon>
        <taxon>Bifidobacteriaceae</taxon>
        <taxon>Bifidobacterium</taxon>
    </lineage>
</organism>